<evidence type="ECO:0000313" key="2">
    <source>
        <dbReference type="Proteomes" id="UP000198403"/>
    </source>
</evidence>
<accession>A0A238VX45</accession>
<proteinExistence type="predicted"/>
<gene>
    <name evidence="1" type="ORF">SAMN06272737_105131</name>
</gene>
<protein>
    <submittedName>
        <fullName evidence="1">Uncharacterized protein</fullName>
    </submittedName>
</protein>
<dbReference type="Proteomes" id="UP000198403">
    <property type="component" value="Unassembled WGS sequence"/>
</dbReference>
<name>A0A238VX45_9ACTN</name>
<dbReference type="AlphaFoldDB" id="A0A238VX45"/>
<organism evidence="1 2">
    <name type="scientific">Blastococcus mobilis</name>
    <dbReference type="NCBI Taxonomy" id="1938746"/>
    <lineage>
        <taxon>Bacteria</taxon>
        <taxon>Bacillati</taxon>
        <taxon>Actinomycetota</taxon>
        <taxon>Actinomycetes</taxon>
        <taxon>Geodermatophilales</taxon>
        <taxon>Geodermatophilaceae</taxon>
        <taxon>Blastococcus</taxon>
    </lineage>
</organism>
<dbReference type="EMBL" id="FZNO01000005">
    <property type="protein sequence ID" value="SNR38866.1"/>
    <property type="molecule type" value="Genomic_DNA"/>
</dbReference>
<keyword evidence="2" id="KW-1185">Reference proteome</keyword>
<evidence type="ECO:0000313" key="1">
    <source>
        <dbReference type="EMBL" id="SNR38866.1"/>
    </source>
</evidence>
<reference evidence="1 2" key="1">
    <citation type="submission" date="2017-06" db="EMBL/GenBank/DDBJ databases">
        <authorList>
            <person name="Kim H.J."/>
            <person name="Triplett B.A."/>
        </authorList>
    </citation>
    <scope>NUCLEOTIDE SEQUENCE [LARGE SCALE GENOMIC DNA]</scope>
    <source>
        <strain evidence="1 2">DSM 44272</strain>
    </source>
</reference>
<sequence>MSVVTAEQMTAAMVARRTRPAVDAAAVAFDLHTAESSLRSALRGLTGPDAARVEAALTQLQRVTVWDAPARCACGEPVAETTSTRFAGLCWSCRDDVLHASTPEAWTAPF</sequence>
<dbReference type="RefSeq" id="WP_089335730.1">
    <property type="nucleotide sequence ID" value="NZ_FZNO01000005.1"/>
</dbReference>